<evidence type="ECO:0000256" key="3">
    <source>
        <dbReference type="ARBA" id="ARBA00022475"/>
    </source>
</evidence>
<keyword evidence="6 7" id="KW-0472">Membrane</keyword>
<evidence type="ECO:0000259" key="8">
    <source>
        <dbReference type="PROSITE" id="PS50850"/>
    </source>
</evidence>
<dbReference type="InterPro" id="IPR050189">
    <property type="entry name" value="MFS_Efflux_Transporters"/>
</dbReference>
<dbReference type="GO" id="GO:0005886">
    <property type="term" value="C:plasma membrane"/>
    <property type="evidence" value="ECO:0007669"/>
    <property type="project" value="UniProtKB-SubCell"/>
</dbReference>
<feature type="transmembrane region" description="Helical" evidence="7">
    <location>
        <begin position="302"/>
        <end position="326"/>
    </location>
</feature>
<dbReference type="EMBL" id="FNNC01000001">
    <property type="protein sequence ID" value="SDW07362.1"/>
    <property type="molecule type" value="Genomic_DNA"/>
</dbReference>
<feature type="transmembrane region" description="Helical" evidence="7">
    <location>
        <begin position="108"/>
        <end position="128"/>
    </location>
</feature>
<keyword evidence="5 7" id="KW-1133">Transmembrane helix</keyword>
<dbReference type="CDD" id="cd17324">
    <property type="entry name" value="MFS_NepI_like"/>
    <property type="match status" value="1"/>
</dbReference>
<dbReference type="InterPro" id="IPR020846">
    <property type="entry name" value="MFS_dom"/>
</dbReference>
<dbReference type="STRING" id="1122204.SAMN05421781_0350"/>
<reference evidence="9 10" key="1">
    <citation type="submission" date="2016-10" db="EMBL/GenBank/DDBJ databases">
        <authorList>
            <person name="de Groot N.N."/>
        </authorList>
    </citation>
    <scope>NUCLEOTIDE SEQUENCE [LARGE SCALE GENOMIC DNA]</scope>
    <source>
        <strain evidence="9 10">DSM 23126</strain>
    </source>
</reference>
<accession>A0A1H2QJM0</accession>
<feature type="transmembrane region" description="Helical" evidence="7">
    <location>
        <begin position="347"/>
        <end position="366"/>
    </location>
</feature>
<feature type="domain" description="Major facilitator superfamily (MFS) profile" evidence="8">
    <location>
        <begin position="17"/>
        <end position="408"/>
    </location>
</feature>
<feature type="transmembrane region" description="Helical" evidence="7">
    <location>
        <begin position="247"/>
        <end position="268"/>
    </location>
</feature>
<dbReference type="InterPro" id="IPR036259">
    <property type="entry name" value="MFS_trans_sf"/>
</dbReference>
<evidence type="ECO:0000256" key="5">
    <source>
        <dbReference type="ARBA" id="ARBA00022989"/>
    </source>
</evidence>
<keyword evidence="3" id="KW-1003">Cell membrane</keyword>
<evidence type="ECO:0000256" key="4">
    <source>
        <dbReference type="ARBA" id="ARBA00022692"/>
    </source>
</evidence>
<evidence type="ECO:0000256" key="6">
    <source>
        <dbReference type="ARBA" id="ARBA00023136"/>
    </source>
</evidence>
<dbReference type="PANTHER" id="PTHR43124:SF3">
    <property type="entry name" value="CHLORAMPHENICOL EFFLUX PUMP RV0191"/>
    <property type="match status" value="1"/>
</dbReference>
<feature type="transmembrane region" description="Helical" evidence="7">
    <location>
        <begin position="213"/>
        <end position="235"/>
    </location>
</feature>
<keyword evidence="4 7" id="KW-0812">Transmembrane</keyword>
<dbReference type="Proteomes" id="UP000199488">
    <property type="component" value="Unassembled WGS sequence"/>
</dbReference>
<dbReference type="SUPFAM" id="SSF103473">
    <property type="entry name" value="MFS general substrate transporter"/>
    <property type="match status" value="1"/>
</dbReference>
<feature type="transmembrane region" description="Helical" evidence="7">
    <location>
        <begin position="171"/>
        <end position="192"/>
    </location>
</feature>
<dbReference type="InterPro" id="IPR011701">
    <property type="entry name" value="MFS"/>
</dbReference>
<feature type="transmembrane region" description="Helical" evidence="7">
    <location>
        <begin position="16"/>
        <end position="39"/>
    </location>
</feature>
<dbReference type="RefSeq" id="WP_091610467.1">
    <property type="nucleotide sequence ID" value="NZ_FNNC01000001.1"/>
</dbReference>
<feature type="transmembrane region" description="Helical" evidence="7">
    <location>
        <begin position="280"/>
        <end position="296"/>
    </location>
</feature>
<sequence length="408" mass="42934">MSVHEQENHLSRKQKVLAFTLTLLTFVMGTSEFVIVGLLSEISSDLGIRLATAGTLVSGFAIAYAIGTPVLTAFLSRFPKYNIMIVLIILFIAGNVISAFAGTYAVLLLSRIATAMVSGVLTALAMSVAGDTMPTAKKPAVIASIFAGFTIANVLGVPLGTFIGQLSNWQVTFWVTALLGVVALLISLGVLPKDIKNEKSSIKDQAALFTQPRILLAFFIPIFGIAGTYTIYTYITPIIEDGLSIPSSYVSVVLLGYGAFSIFSNVLAGKIASRNGISRLRYVFVVQSVVLLSLYFTMASTIAGLISIMLIAVMIYAMNATIQLYLMNLAELYSPSAKDLASALTPVAVNVGIALGSAAGGIVVAAGSIAFLPWAGGFSALIAAGLASLSYGLDRKEARTRTESIPSE</sequence>
<evidence type="ECO:0000256" key="1">
    <source>
        <dbReference type="ARBA" id="ARBA00004651"/>
    </source>
</evidence>
<dbReference type="GO" id="GO:0022857">
    <property type="term" value="F:transmembrane transporter activity"/>
    <property type="evidence" value="ECO:0007669"/>
    <property type="project" value="InterPro"/>
</dbReference>
<keyword evidence="2" id="KW-0813">Transport</keyword>
<keyword evidence="10" id="KW-1185">Reference proteome</keyword>
<feature type="transmembrane region" description="Helical" evidence="7">
    <location>
        <begin position="140"/>
        <end position="159"/>
    </location>
</feature>
<dbReference type="AlphaFoldDB" id="A0A1H2QJM0"/>
<name>A0A1H2QJM0_9BACI</name>
<dbReference type="Gene3D" id="1.20.1250.20">
    <property type="entry name" value="MFS general substrate transporter like domains"/>
    <property type="match status" value="1"/>
</dbReference>
<dbReference type="Pfam" id="PF07690">
    <property type="entry name" value="MFS_1"/>
    <property type="match status" value="1"/>
</dbReference>
<dbReference type="PROSITE" id="PS50850">
    <property type="entry name" value="MFS"/>
    <property type="match status" value="1"/>
</dbReference>
<evidence type="ECO:0000313" key="10">
    <source>
        <dbReference type="Proteomes" id="UP000199488"/>
    </source>
</evidence>
<proteinExistence type="predicted"/>
<organism evidence="9 10">
    <name type="scientific">Marinococcus luteus</name>
    <dbReference type="NCBI Taxonomy" id="1122204"/>
    <lineage>
        <taxon>Bacteria</taxon>
        <taxon>Bacillati</taxon>
        <taxon>Bacillota</taxon>
        <taxon>Bacilli</taxon>
        <taxon>Bacillales</taxon>
        <taxon>Bacillaceae</taxon>
        <taxon>Marinococcus</taxon>
    </lineage>
</organism>
<dbReference type="PANTHER" id="PTHR43124">
    <property type="entry name" value="PURINE EFFLUX PUMP PBUE"/>
    <property type="match status" value="1"/>
</dbReference>
<dbReference type="OrthoDB" id="9788453at2"/>
<feature type="transmembrane region" description="Helical" evidence="7">
    <location>
        <begin position="81"/>
        <end position="102"/>
    </location>
</feature>
<comment type="subcellular location">
    <subcellularLocation>
        <location evidence="1">Cell membrane</location>
        <topology evidence="1">Multi-pass membrane protein</topology>
    </subcellularLocation>
</comment>
<evidence type="ECO:0000256" key="2">
    <source>
        <dbReference type="ARBA" id="ARBA00022448"/>
    </source>
</evidence>
<gene>
    <name evidence="9" type="ORF">SAMN05421781_0350</name>
</gene>
<evidence type="ECO:0000256" key="7">
    <source>
        <dbReference type="SAM" id="Phobius"/>
    </source>
</evidence>
<protein>
    <submittedName>
        <fullName evidence="9">Predicted arabinose efflux permease, MFS family</fullName>
    </submittedName>
</protein>
<feature type="transmembrane region" description="Helical" evidence="7">
    <location>
        <begin position="372"/>
        <end position="393"/>
    </location>
</feature>
<feature type="transmembrane region" description="Helical" evidence="7">
    <location>
        <begin position="51"/>
        <end position="74"/>
    </location>
</feature>
<evidence type="ECO:0000313" key="9">
    <source>
        <dbReference type="EMBL" id="SDW07362.1"/>
    </source>
</evidence>